<dbReference type="InterPro" id="IPR014710">
    <property type="entry name" value="RmlC-like_jellyroll"/>
</dbReference>
<evidence type="ECO:0000313" key="4">
    <source>
        <dbReference type="Proteomes" id="UP001523566"/>
    </source>
</evidence>
<evidence type="ECO:0000256" key="1">
    <source>
        <dbReference type="ARBA" id="ARBA00022723"/>
    </source>
</evidence>
<dbReference type="InterPro" id="IPR014628">
    <property type="entry name" value="Man6P_isomerase_Firm_short"/>
</dbReference>
<dbReference type="GO" id="GO:0016853">
    <property type="term" value="F:isomerase activity"/>
    <property type="evidence" value="ECO:0007669"/>
    <property type="project" value="UniProtKB-KW"/>
</dbReference>
<keyword evidence="3" id="KW-0413">Isomerase</keyword>
<dbReference type="InterPro" id="IPR051804">
    <property type="entry name" value="Carb_Metab_Reg_Kinase/Isom"/>
</dbReference>
<gene>
    <name evidence="3" type="ORF">NK125_06515</name>
</gene>
<name>A0ABT1E8C4_9FIRM</name>
<evidence type="ECO:0000313" key="3">
    <source>
        <dbReference type="EMBL" id="MCP1102070.1"/>
    </source>
</evidence>
<evidence type="ECO:0000256" key="2">
    <source>
        <dbReference type="ARBA" id="ARBA00022833"/>
    </source>
</evidence>
<proteinExistence type="predicted"/>
<reference evidence="3 4" key="1">
    <citation type="journal article" date="2022" name="Genome Biol. Evol.">
        <title>Host diet, physiology and behaviors set the stage for Lachnospiraceae cladogenesis.</title>
        <authorList>
            <person name="Vera-Ponce De Leon A."/>
            <person name="Schneider M."/>
            <person name="Jahnes B.C."/>
            <person name="Sadowski V."/>
            <person name="Camuy-Velez L.A."/>
            <person name="Duan J."/>
            <person name="Sabree Z.L."/>
        </authorList>
    </citation>
    <scope>NUCLEOTIDE SEQUENCE [LARGE SCALE GENOMIC DNA]</scope>
    <source>
        <strain evidence="3 4">PAL113</strain>
    </source>
</reference>
<dbReference type="PANTHER" id="PTHR42742">
    <property type="entry name" value="TRANSCRIPTIONAL REPRESSOR MPRA"/>
    <property type="match status" value="1"/>
</dbReference>
<dbReference type="Proteomes" id="UP001523566">
    <property type="component" value="Unassembled WGS sequence"/>
</dbReference>
<dbReference type="InterPro" id="IPR011051">
    <property type="entry name" value="RmlC_Cupin_sf"/>
</dbReference>
<dbReference type="CDD" id="cd07010">
    <property type="entry name" value="cupin_PMI_type_I_N_bac"/>
    <property type="match status" value="1"/>
</dbReference>
<dbReference type="RefSeq" id="WP_262065856.1">
    <property type="nucleotide sequence ID" value="NZ_JAMXOD010000007.1"/>
</dbReference>
<keyword evidence="1" id="KW-0479">Metal-binding</keyword>
<sequence length="352" mass="40264">MNALEKELTKQPIFLERNRVGRVYKGGLLFHDFLGDEKEDSYLPEEWVASTVQANNPGSTIENEGLSIIKDTKITLKELIENYPDEMLGGKKNFNVLVKYLDSGIRLPIQVHPDAEFSKKHFASTKGKTEMWLVLNTRKDACIYFGFKEKLTKEEFSELVERSKTEKDLMEGYLNAIPVKEGDIYLVPAKRVHAIGKGCLILEVQEPTDFTISPEYFCGEYELNDEERFCGLEREVALSCFDFTPYGEASYAPAKKIPRIVMASESYQEEDLINKEDTPLFGVKRYRIKKNLLLPKTPGVYVIVKGTGLLKGKDYQKEVKQGDYFFLPYDGGEKFELISNQEESLEVVSCFE</sequence>
<dbReference type="SUPFAM" id="SSF51182">
    <property type="entry name" value="RmlC-like cupins"/>
    <property type="match status" value="1"/>
</dbReference>
<accession>A0ABT1E8C4</accession>
<protein>
    <submittedName>
        <fullName evidence="3">Class I mannose-6-phosphate isomerase</fullName>
    </submittedName>
</protein>
<dbReference type="Gene3D" id="2.60.120.10">
    <property type="entry name" value="Jelly Rolls"/>
    <property type="match status" value="1"/>
</dbReference>
<organism evidence="3 4">
    <name type="scientific">Aequitasia blattaphilus</name>
    <dbReference type="NCBI Taxonomy" id="2949332"/>
    <lineage>
        <taxon>Bacteria</taxon>
        <taxon>Bacillati</taxon>
        <taxon>Bacillota</taxon>
        <taxon>Clostridia</taxon>
        <taxon>Lachnospirales</taxon>
        <taxon>Lachnospiraceae</taxon>
        <taxon>Aequitasia</taxon>
    </lineage>
</organism>
<dbReference type="PIRSF" id="PIRSF036894">
    <property type="entry name" value="PMI_Firm_short"/>
    <property type="match status" value="1"/>
</dbReference>
<keyword evidence="2" id="KW-0862">Zinc</keyword>
<keyword evidence="4" id="KW-1185">Reference proteome</keyword>
<dbReference type="EMBL" id="JAMZFW010000007">
    <property type="protein sequence ID" value="MCP1102070.1"/>
    <property type="molecule type" value="Genomic_DNA"/>
</dbReference>
<dbReference type="PANTHER" id="PTHR42742:SF3">
    <property type="entry name" value="FRUCTOKINASE"/>
    <property type="match status" value="1"/>
</dbReference>
<comment type="caution">
    <text evidence="3">The sequence shown here is derived from an EMBL/GenBank/DDBJ whole genome shotgun (WGS) entry which is preliminary data.</text>
</comment>